<evidence type="ECO:0000256" key="6">
    <source>
        <dbReference type="ARBA" id="ARBA00023004"/>
    </source>
</evidence>
<evidence type="ECO:0000256" key="7">
    <source>
        <dbReference type="ARBA" id="ARBA00023324"/>
    </source>
</evidence>
<dbReference type="GO" id="GO:0004096">
    <property type="term" value="F:catalase activity"/>
    <property type="evidence" value="ECO:0007669"/>
    <property type="project" value="UniProtKB-EC"/>
</dbReference>
<dbReference type="Proteomes" id="UP001497497">
    <property type="component" value="Unassembled WGS sequence"/>
</dbReference>
<evidence type="ECO:0000256" key="4">
    <source>
        <dbReference type="ARBA" id="ARBA00022723"/>
    </source>
</evidence>
<dbReference type="GO" id="GO:0005777">
    <property type="term" value="C:peroxisome"/>
    <property type="evidence" value="ECO:0007669"/>
    <property type="project" value="TreeGrafter"/>
</dbReference>
<evidence type="ECO:0000259" key="8">
    <source>
        <dbReference type="SMART" id="SM01060"/>
    </source>
</evidence>
<dbReference type="PROSITE" id="PS00437">
    <property type="entry name" value="CATALASE_1"/>
    <property type="match status" value="1"/>
</dbReference>
<dbReference type="PANTHER" id="PTHR11465:SF9">
    <property type="entry name" value="CATALASE"/>
    <property type="match status" value="1"/>
</dbReference>
<dbReference type="InterPro" id="IPR002226">
    <property type="entry name" value="Catalase_haem_BS"/>
</dbReference>
<dbReference type="SMART" id="SM01060">
    <property type="entry name" value="Catalase"/>
    <property type="match status" value="1"/>
</dbReference>
<evidence type="ECO:0000313" key="9">
    <source>
        <dbReference type="EMBL" id="CAL1539881.1"/>
    </source>
</evidence>
<dbReference type="GO" id="GO:0042744">
    <property type="term" value="P:hydrogen peroxide catabolic process"/>
    <property type="evidence" value="ECO:0007669"/>
    <property type="project" value="UniProtKB-KW"/>
</dbReference>
<evidence type="ECO:0000256" key="3">
    <source>
        <dbReference type="ARBA" id="ARBA00022617"/>
    </source>
</evidence>
<dbReference type="GO" id="GO:0020037">
    <property type="term" value="F:heme binding"/>
    <property type="evidence" value="ECO:0007669"/>
    <property type="project" value="InterPro"/>
</dbReference>
<dbReference type="Gene3D" id="2.40.180.10">
    <property type="entry name" value="Catalase core domain"/>
    <property type="match status" value="1"/>
</dbReference>
<evidence type="ECO:0000256" key="5">
    <source>
        <dbReference type="ARBA" id="ARBA00023002"/>
    </source>
</evidence>
<dbReference type="EMBL" id="CAXITT010000359">
    <property type="protein sequence ID" value="CAL1539881.1"/>
    <property type="molecule type" value="Genomic_DNA"/>
</dbReference>
<dbReference type="InterPro" id="IPR018028">
    <property type="entry name" value="Catalase"/>
</dbReference>
<dbReference type="GO" id="GO:0005739">
    <property type="term" value="C:mitochondrion"/>
    <property type="evidence" value="ECO:0007669"/>
    <property type="project" value="TreeGrafter"/>
</dbReference>
<dbReference type="PROSITE" id="PS51402">
    <property type="entry name" value="CATALASE_3"/>
    <property type="match status" value="1"/>
</dbReference>
<evidence type="ECO:0000256" key="2">
    <source>
        <dbReference type="ARBA" id="ARBA00022559"/>
    </source>
</evidence>
<comment type="similarity">
    <text evidence="1">Belongs to the catalase family.</text>
</comment>
<dbReference type="InterPro" id="IPR020835">
    <property type="entry name" value="Catalase_sf"/>
</dbReference>
<name>A0AAV2I3A5_LYMST</name>
<dbReference type="InterPro" id="IPR010582">
    <property type="entry name" value="Catalase_immune_responsive"/>
</dbReference>
<dbReference type="AlphaFoldDB" id="A0AAV2I3A5"/>
<dbReference type="Pfam" id="PF00199">
    <property type="entry name" value="Catalase"/>
    <property type="match status" value="1"/>
</dbReference>
<feature type="domain" description="Catalase core" evidence="8">
    <location>
        <begin position="2"/>
        <end position="266"/>
    </location>
</feature>
<evidence type="ECO:0000256" key="1">
    <source>
        <dbReference type="ARBA" id="ARBA00005329"/>
    </source>
</evidence>
<keyword evidence="2" id="KW-0575">Peroxidase</keyword>
<keyword evidence="10" id="KW-1185">Reference proteome</keyword>
<dbReference type="PANTHER" id="PTHR11465">
    <property type="entry name" value="CATALASE"/>
    <property type="match status" value="1"/>
</dbReference>
<keyword evidence="4" id="KW-0479">Metal-binding</keyword>
<organism evidence="9 10">
    <name type="scientific">Lymnaea stagnalis</name>
    <name type="common">Great pond snail</name>
    <name type="synonym">Helix stagnalis</name>
    <dbReference type="NCBI Taxonomy" id="6523"/>
    <lineage>
        <taxon>Eukaryota</taxon>
        <taxon>Metazoa</taxon>
        <taxon>Spiralia</taxon>
        <taxon>Lophotrochozoa</taxon>
        <taxon>Mollusca</taxon>
        <taxon>Gastropoda</taxon>
        <taxon>Heterobranchia</taxon>
        <taxon>Euthyneura</taxon>
        <taxon>Panpulmonata</taxon>
        <taxon>Hygrophila</taxon>
        <taxon>Lymnaeoidea</taxon>
        <taxon>Lymnaeidae</taxon>
        <taxon>Lymnaea</taxon>
    </lineage>
</organism>
<reference evidence="9 10" key="1">
    <citation type="submission" date="2024-04" db="EMBL/GenBank/DDBJ databases">
        <authorList>
            <consortium name="Genoscope - CEA"/>
            <person name="William W."/>
        </authorList>
    </citation>
    <scope>NUCLEOTIDE SEQUENCE [LARGE SCALE GENOMIC DNA]</scope>
</reference>
<keyword evidence="7" id="KW-0376">Hydrogen peroxide</keyword>
<proteinExistence type="inferred from homology"/>
<dbReference type="InterPro" id="IPR011614">
    <property type="entry name" value="Catalase_core"/>
</dbReference>
<dbReference type="GO" id="GO:0046872">
    <property type="term" value="F:metal ion binding"/>
    <property type="evidence" value="ECO:0007669"/>
    <property type="project" value="UniProtKB-KW"/>
</dbReference>
<sequence length="360" mass="41197">MNMPVFFIRDPPLFPSLIHAMKRNPVTHLKDADAFWDFMSLRPETTHLLLMLFSARGIPLNFRQMHGYGVHAFKLINKNGNVFYCKFHIKTNQGVKNLTPEDAEKQIIADPDNATHDLYNAIGDKQLPVWTVYMQVMSEEDAYSITKYNPFDPTKVWPHKEFPLIQVGKLTLNRNPKNYFSEVEQMAFSPAHLVPGIEPSPDLLLQGRMFAYSDAHRYRLGVNYLQIPVNTSPALKIKHYMRDGLMSGENQEGAPNYHPNSFNGPVEKPGLVESNIFIPETEAQRFLSETDSDFIQAKVFYSSVLSDEGRNVLVWNIAESLKKAHANIQEQALKNFTRVDAGLARKVEERLSYYKNTCEA</sequence>
<protein>
    <recommendedName>
        <fullName evidence="8">Catalase core domain-containing protein</fullName>
    </recommendedName>
</protein>
<keyword evidence="6" id="KW-0408">Iron</keyword>
<keyword evidence="3" id="KW-0349">Heme</keyword>
<gene>
    <name evidence="9" type="ORF">GSLYS_00013614001</name>
</gene>
<evidence type="ECO:0000313" key="10">
    <source>
        <dbReference type="Proteomes" id="UP001497497"/>
    </source>
</evidence>
<dbReference type="Pfam" id="PF06628">
    <property type="entry name" value="Catalase-rel"/>
    <property type="match status" value="1"/>
</dbReference>
<dbReference type="SUPFAM" id="SSF56634">
    <property type="entry name" value="Heme-dependent catalase-like"/>
    <property type="match status" value="1"/>
</dbReference>
<dbReference type="GO" id="GO:0042542">
    <property type="term" value="P:response to hydrogen peroxide"/>
    <property type="evidence" value="ECO:0007669"/>
    <property type="project" value="TreeGrafter"/>
</dbReference>
<comment type="caution">
    <text evidence="9">The sequence shown here is derived from an EMBL/GenBank/DDBJ whole genome shotgun (WGS) entry which is preliminary data.</text>
</comment>
<keyword evidence="5" id="KW-0560">Oxidoreductase</keyword>
<accession>A0AAV2I3A5</accession>